<evidence type="ECO:0000313" key="2">
    <source>
        <dbReference type="EMBL" id="CAJ0596583.1"/>
    </source>
</evidence>
<gene>
    <name evidence="2" type="ORF">CYNAS_LOCUS8566</name>
</gene>
<evidence type="ECO:0000256" key="1">
    <source>
        <dbReference type="SAM" id="MobiDB-lite"/>
    </source>
</evidence>
<organism evidence="2 3">
    <name type="scientific">Cylicocyclus nassatus</name>
    <name type="common">Nematode worm</name>
    <dbReference type="NCBI Taxonomy" id="53992"/>
    <lineage>
        <taxon>Eukaryota</taxon>
        <taxon>Metazoa</taxon>
        <taxon>Ecdysozoa</taxon>
        <taxon>Nematoda</taxon>
        <taxon>Chromadorea</taxon>
        <taxon>Rhabditida</taxon>
        <taxon>Rhabditina</taxon>
        <taxon>Rhabditomorpha</taxon>
        <taxon>Strongyloidea</taxon>
        <taxon>Strongylidae</taxon>
        <taxon>Cylicocyclus</taxon>
    </lineage>
</organism>
<keyword evidence="3" id="KW-1185">Reference proteome</keyword>
<feature type="region of interest" description="Disordered" evidence="1">
    <location>
        <begin position="45"/>
        <end position="69"/>
    </location>
</feature>
<name>A0AA36M329_CYLNA</name>
<dbReference type="Proteomes" id="UP001176961">
    <property type="component" value="Unassembled WGS sequence"/>
</dbReference>
<accession>A0AA36M329</accession>
<sequence length="69" mass="7460">MSSIDEAGAVRNILPGYSNISSKLSLAMASLVSAVDQLKNQQDQLKEQHDALPKNWSWSGGCPEPTGCW</sequence>
<proteinExistence type="predicted"/>
<dbReference type="EMBL" id="CATQJL010000223">
    <property type="protein sequence ID" value="CAJ0596583.1"/>
    <property type="molecule type" value="Genomic_DNA"/>
</dbReference>
<dbReference type="AlphaFoldDB" id="A0AA36M329"/>
<evidence type="ECO:0000313" key="3">
    <source>
        <dbReference type="Proteomes" id="UP001176961"/>
    </source>
</evidence>
<reference evidence="2" key="1">
    <citation type="submission" date="2023-07" db="EMBL/GenBank/DDBJ databases">
        <authorList>
            <consortium name="CYATHOMIX"/>
        </authorList>
    </citation>
    <scope>NUCLEOTIDE SEQUENCE</scope>
    <source>
        <strain evidence="2">N/A</strain>
    </source>
</reference>
<comment type="caution">
    <text evidence="2">The sequence shown here is derived from an EMBL/GenBank/DDBJ whole genome shotgun (WGS) entry which is preliminary data.</text>
</comment>
<protein>
    <submittedName>
        <fullName evidence="2">Uncharacterized protein</fullName>
    </submittedName>
</protein>